<dbReference type="InterPro" id="IPR013783">
    <property type="entry name" value="Ig-like_fold"/>
</dbReference>
<dbReference type="InterPro" id="IPR002772">
    <property type="entry name" value="Glyco_hydro_3_C"/>
</dbReference>
<dbReference type="PANTHER" id="PTHR42715:SF10">
    <property type="entry name" value="BETA-GLUCOSIDASE"/>
    <property type="match status" value="1"/>
</dbReference>
<dbReference type="PROSITE" id="PS00775">
    <property type="entry name" value="GLYCOSYL_HYDROL_F3"/>
    <property type="match status" value="1"/>
</dbReference>
<dbReference type="Gene3D" id="3.20.20.300">
    <property type="entry name" value="Glycoside hydrolase, family 3, N-terminal domain"/>
    <property type="match status" value="1"/>
</dbReference>
<dbReference type="Gene3D" id="2.60.40.10">
    <property type="entry name" value="Immunoglobulins"/>
    <property type="match status" value="1"/>
</dbReference>
<dbReference type="InterPro" id="IPR036881">
    <property type="entry name" value="Glyco_hydro_3_C_sf"/>
</dbReference>
<evidence type="ECO:0000256" key="2">
    <source>
        <dbReference type="ARBA" id="ARBA00022801"/>
    </source>
</evidence>
<protein>
    <submittedName>
        <fullName evidence="6">Glycoside hydrolase family 3 C-terminal domain-containing protein</fullName>
    </submittedName>
</protein>
<dbReference type="GO" id="GO:0016787">
    <property type="term" value="F:hydrolase activity"/>
    <property type="evidence" value="ECO:0007669"/>
    <property type="project" value="UniProtKB-KW"/>
</dbReference>
<dbReference type="SMART" id="SM01217">
    <property type="entry name" value="Fn3_like"/>
    <property type="match status" value="1"/>
</dbReference>
<dbReference type="SUPFAM" id="SSF51445">
    <property type="entry name" value="(Trans)glycosidases"/>
    <property type="match status" value="1"/>
</dbReference>
<dbReference type="EMBL" id="JAWONS010000099">
    <property type="protein sequence ID" value="MDW2796920.1"/>
    <property type="molecule type" value="Genomic_DNA"/>
</dbReference>
<keyword evidence="7" id="KW-1185">Reference proteome</keyword>
<name>A0ABU4GIV1_9CLOT</name>
<sequence length="807" mass="88220">MKHEDIIRKMTMEEKAAFLSGKNVWQSRNIDRLEIDSIFCADGPHGVRKQAGAGDHLGLNASLPATCFPTAAAVANSWDEELAEEIGRALGEEASSQEVNVLLGPGLNIKRSPLCGRNFEYFSEDPLLSGKMAAAYVRGIQSQGVYACPKHFAVNSQERLRMSVDSVLDERTLREIYLEAFEIAVKEGGAKAIMSSYNAVNGVYANENKHLLQEILRSDWKFDGIVITDWGGSNSHVKGVAAGSNLEMPAPGLGSARELLAAVENGTLTIEELDSCVDDLLDAVLDLTAGQKKGKKSFDVKLHHELARKASQESIVLLKNDDNLLPLDSGCNVAVIGDFAFIPRYQGAGSSIVNPISLETMETVIKDAPINLVGCSKGYKRNGKEDEELKKEALALAAKADAVLYCFGLDELSESEGQDRSHLEIPGSQISLLKALAGVNPNIIGVLSAGSVIEMPWQSCCKSILHGYLGGQAGASAMVRVITGEVNPSGRLAESYPMELSDTPSYQYFPGKERCAEYREGIFVGYRYYSTAGIAVRYPFGFGLSYTTFSYSDLQVSENGVRFTITNQGSRDGREVAQLYVSGPGGRIFRPEKELKGFIKVPLKAGESRTVEISFDDKTFRYWNTGTDRFEVESGDYTISIGASAEDIRLSEIITLVGTTDVQPYTPEKMKSYYSGKVADVSSDEFESLLGHPIPSGKWSGELEINDAFCQMYYAKSRLARLVYRILNGLKNRSEAKGKPDLNLLFIYSMPFRGIAKMTNGVVSMEMAQGMVLIVNGHFLKGMKQVIGGFFSNAKENKAYEKRLSGK</sequence>
<dbReference type="InterPro" id="IPR036962">
    <property type="entry name" value="Glyco_hydro_3_N_sf"/>
</dbReference>
<dbReference type="SUPFAM" id="SSF52279">
    <property type="entry name" value="Beta-D-glucan exohydrolase, C-terminal domain"/>
    <property type="match status" value="1"/>
</dbReference>
<dbReference type="RefSeq" id="WP_318063181.1">
    <property type="nucleotide sequence ID" value="NZ_JAWONS010000099.1"/>
</dbReference>
<evidence type="ECO:0000313" key="6">
    <source>
        <dbReference type="EMBL" id="MDW2796920.1"/>
    </source>
</evidence>
<accession>A0ABU4GIV1</accession>
<dbReference type="Proteomes" id="UP001276854">
    <property type="component" value="Unassembled WGS sequence"/>
</dbReference>
<evidence type="ECO:0000256" key="4">
    <source>
        <dbReference type="RuleBase" id="RU361161"/>
    </source>
</evidence>
<dbReference type="InterPro" id="IPR001764">
    <property type="entry name" value="Glyco_hydro_3_N"/>
</dbReference>
<comment type="caution">
    <text evidence="6">The sequence shown here is derived from an EMBL/GenBank/DDBJ whole genome shotgun (WGS) entry which is preliminary data.</text>
</comment>
<keyword evidence="3" id="KW-0119">Carbohydrate metabolism</keyword>
<dbReference type="Pfam" id="PF00933">
    <property type="entry name" value="Glyco_hydro_3"/>
    <property type="match status" value="1"/>
</dbReference>
<dbReference type="InterPro" id="IPR019800">
    <property type="entry name" value="Glyco_hydro_3_AS"/>
</dbReference>
<proteinExistence type="inferred from homology"/>
<dbReference type="InterPro" id="IPR050288">
    <property type="entry name" value="Cellulose_deg_GH3"/>
</dbReference>
<feature type="domain" description="Fibronectin type III-like" evidence="5">
    <location>
        <begin position="575"/>
        <end position="645"/>
    </location>
</feature>
<organism evidence="6 7">
    <name type="scientific">Clostridium boliviensis</name>
    <dbReference type="NCBI Taxonomy" id="318465"/>
    <lineage>
        <taxon>Bacteria</taxon>
        <taxon>Bacillati</taxon>
        <taxon>Bacillota</taxon>
        <taxon>Clostridia</taxon>
        <taxon>Eubacteriales</taxon>
        <taxon>Clostridiaceae</taxon>
        <taxon>Clostridium</taxon>
    </lineage>
</organism>
<comment type="similarity">
    <text evidence="1 4">Belongs to the glycosyl hydrolase 3 family.</text>
</comment>
<dbReference type="Pfam" id="PF01915">
    <property type="entry name" value="Glyco_hydro_3_C"/>
    <property type="match status" value="1"/>
</dbReference>
<dbReference type="InterPro" id="IPR017853">
    <property type="entry name" value="GH"/>
</dbReference>
<dbReference type="Pfam" id="PF14310">
    <property type="entry name" value="Fn3-like"/>
    <property type="match status" value="1"/>
</dbReference>
<dbReference type="InterPro" id="IPR026891">
    <property type="entry name" value="Fn3-like"/>
</dbReference>
<dbReference type="PRINTS" id="PR00133">
    <property type="entry name" value="GLHYDRLASE3"/>
</dbReference>
<gene>
    <name evidence="6" type="ORF">RZO55_04920</name>
</gene>
<evidence type="ECO:0000259" key="5">
    <source>
        <dbReference type="SMART" id="SM01217"/>
    </source>
</evidence>
<dbReference type="PANTHER" id="PTHR42715">
    <property type="entry name" value="BETA-GLUCOSIDASE"/>
    <property type="match status" value="1"/>
</dbReference>
<dbReference type="Gene3D" id="3.40.50.1700">
    <property type="entry name" value="Glycoside hydrolase family 3 C-terminal domain"/>
    <property type="match status" value="1"/>
</dbReference>
<evidence type="ECO:0000256" key="3">
    <source>
        <dbReference type="ARBA" id="ARBA00023277"/>
    </source>
</evidence>
<evidence type="ECO:0000313" key="7">
    <source>
        <dbReference type="Proteomes" id="UP001276854"/>
    </source>
</evidence>
<keyword evidence="4" id="KW-0326">Glycosidase</keyword>
<evidence type="ECO:0000256" key="1">
    <source>
        <dbReference type="ARBA" id="ARBA00005336"/>
    </source>
</evidence>
<reference evidence="6 7" key="1">
    <citation type="submission" date="2023-10" db="EMBL/GenBank/DDBJ databases">
        <title>A novel Glycoside Hydrolase 43-Like Enzyme from Clostrdium boliviensis is an Endo-xylanase, and a Candidate for Xylooligosaccharides Production from Different Xylan Substrates.</title>
        <authorList>
            <person name="Alvarez M.T."/>
            <person name="Rocabado-Villegas L.R."/>
            <person name="Salas-Veizaga D.M."/>
            <person name="Linares-Pasten J.A."/>
            <person name="Gudmundsdottir E.E."/>
            <person name="Hreggvidsson G.O."/>
            <person name="Adlercreutz P."/>
            <person name="Nordberg Karlsson E."/>
        </authorList>
    </citation>
    <scope>NUCLEOTIDE SEQUENCE [LARGE SCALE GENOMIC DNA]</scope>
    <source>
        <strain evidence="6 7">E-1</strain>
    </source>
</reference>
<keyword evidence="2 4" id="KW-0378">Hydrolase</keyword>